<gene>
    <name evidence="1" type="ORF">HPB47_025692</name>
</gene>
<protein>
    <submittedName>
        <fullName evidence="1">Uncharacterized protein</fullName>
    </submittedName>
</protein>
<reference evidence="1 2" key="1">
    <citation type="journal article" date="2020" name="Cell">
        <title>Large-Scale Comparative Analyses of Tick Genomes Elucidate Their Genetic Diversity and Vector Capacities.</title>
        <authorList>
            <consortium name="Tick Genome and Microbiome Consortium (TIGMIC)"/>
            <person name="Jia N."/>
            <person name="Wang J."/>
            <person name="Shi W."/>
            <person name="Du L."/>
            <person name="Sun Y."/>
            <person name="Zhan W."/>
            <person name="Jiang J.F."/>
            <person name="Wang Q."/>
            <person name="Zhang B."/>
            <person name="Ji P."/>
            <person name="Bell-Sakyi L."/>
            <person name="Cui X.M."/>
            <person name="Yuan T.T."/>
            <person name="Jiang B.G."/>
            <person name="Yang W.F."/>
            <person name="Lam T.T."/>
            <person name="Chang Q.C."/>
            <person name="Ding S.J."/>
            <person name="Wang X.J."/>
            <person name="Zhu J.G."/>
            <person name="Ruan X.D."/>
            <person name="Zhao L."/>
            <person name="Wei J.T."/>
            <person name="Ye R.Z."/>
            <person name="Que T.C."/>
            <person name="Du C.H."/>
            <person name="Zhou Y.H."/>
            <person name="Cheng J.X."/>
            <person name="Dai P.F."/>
            <person name="Guo W.B."/>
            <person name="Han X.H."/>
            <person name="Huang E.J."/>
            <person name="Li L.F."/>
            <person name="Wei W."/>
            <person name="Gao Y.C."/>
            <person name="Liu J.Z."/>
            <person name="Shao H.Z."/>
            <person name="Wang X."/>
            <person name="Wang C.C."/>
            <person name="Yang T.C."/>
            <person name="Huo Q.B."/>
            <person name="Li W."/>
            <person name="Chen H.Y."/>
            <person name="Chen S.E."/>
            <person name="Zhou L.G."/>
            <person name="Ni X.B."/>
            <person name="Tian J.H."/>
            <person name="Sheng Y."/>
            <person name="Liu T."/>
            <person name="Pan Y.S."/>
            <person name="Xia L.Y."/>
            <person name="Li J."/>
            <person name="Zhao F."/>
            <person name="Cao W.C."/>
        </authorList>
    </citation>
    <scope>NUCLEOTIDE SEQUENCE [LARGE SCALE GENOMIC DNA]</scope>
    <source>
        <strain evidence="1">Iper-2018</strain>
    </source>
</reference>
<name>A0AC60Q2U4_IXOPE</name>
<dbReference type="Proteomes" id="UP000805193">
    <property type="component" value="Unassembled WGS sequence"/>
</dbReference>
<sequence>MKTWWDTNRRKAAASSYHICNIEMSACNATTAGQRKLGSYKIATQYERKFRRNGQHLLTTSESFDVPDNSVGNEKSSRMQRIQQQQQQQFRLPLNPTRRRDNSTAPAFLFAPQRV</sequence>
<proteinExistence type="predicted"/>
<comment type="caution">
    <text evidence="1">The sequence shown here is derived from an EMBL/GenBank/DDBJ whole genome shotgun (WGS) entry which is preliminary data.</text>
</comment>
<evidence type="ECO:0000313" key="2">
    <source>
        <dbReference type="Proteomes" id="UP000805193"/>
    </source>
</evidence>
<evidence type="ECO:0000313" key="1">
    <source>
        <dbReference type="EMBL" id="KAG0427249.1"/>
    </source>
</evidence>
<accession>A0AC60Q2U4</accession>
<organism evidence="1 2">
    <name type="scientific">Ixodes persulcatus</name>
    <name type="common">Taiga tick</name>
    <dbReference type="NCBI Taxonomy" id="34615"/>
    <lineage>
        <taxon>Eukaryota</taxon>
        <taxon>Metazoa</taxon>
        <taxon>Ecdysozoa</taxon>
        <taxon>Arthropoda</taxon>
        <taxon>Chelicerata</taxon>
        <taxon>Arachnida</taxon>
        <taxon>Acari</taxon>
        <taxon>Parasitiformes</taxon>
        <taxon>Ixodida</taxon>
        <taxon>Ixodoidea</taxon>
        <taxon>Ixodidae</taxon>
        <taxon>Ixodinae</taxon>
        <taxon>Ixodes</taxon>
    </lineage>
</organism>
<dbReference type="EMBL" id="JABSTQ010009647">
    <property type="protein sequence ID" value="KAG0427249.1"/>
    <property type="molecule type" value="Genomic_DNA"/>
</dbReference>
<keyword evidence="2" id="KW-1185">Reference proteome</keyword>